<reference evidence="3 5" key="2">
    <citation type="submission" date="2018-10" db="EMBL/GenBank/DDBJ databases">
        <title>Genomic Encyclopedia of Type Strains, Phase IV (KMG-IV): sequencing the most valuable type-strain genomes for metagenomic binning, comparative biology and taxonomic classification.</title>
        <authorList>
            <person name="Goeker M."/>
        </authorList>
    </citation>
    <scope>NUCLEOTIDE SEQUENCE [LARGE SCALE GENOMIC DNA]</scope>
    <source>
        <strain evidence="3 5">DSM 19791</strain>
    </source>
</reference>
<evidence type="ECO:0000313" key="5">
    <source>
        <dbReference type="Proteomes" id="UP000276029"/>
    </source>
</evidence>
<dbReference type="Gene3D" id="2.30.40.10">
    <property type="entry name" value="Urease, subunit C, domain 1"/>
    <property type="match status" value="2"/>
</dbReference>
<evidence type="ECO:0000313" key="2">
    <source>
        <dbReference type="EMBL" id="BBE34208.1"/>
    </source>
</evidence>
<reference evidence="2 4" key="1">
    <citation type="submission" date="2018-06" db="EMBL/GenBank/DDBJ databases">
        <title>Complete Genome Sequence of the Microcystin-Degrading Bacterium Sphingosinicella microcystinivorans Strain B-9.</title>
        <authorList>
            <person name="Jin H."/>
            <person name="Nishizawa T."/>
            <person name="Guo Y."/>
            <person name="Nishizawa A."/>
            <person name="Park H."/>
            <person name="Kato H."/>
            <person name="Tsuji K."/>
            <person name="Harada K."/>
        </authorList>
    </citation>
    <scope>NUCLEOTIDE SEQUENCE [LARGE SCALE GENOMIC DNA]</scope>
    <source>
        <strain evidence="2 4">B9</strain>
    </source>
</reference>
<organism evidence="2 4">
    <name type="scientific">Sphingosinicella microcystinivorans</name>
    <dbReference type="NCBI Taxonomy" id="335406"/>
    <lineage>
        <taxon>Bacteria</taxon>
        <taxon>Pseudomonadati</taxon>
        <taxon>Pseudomonadota</taxon>
        <taxon>Alphaproteobacteria</taxon>
        <taxon>Sphingomonadales</taxon>
        <taxon>Sphingosinicellaceae</taxon>
        <taxon>Sphingosinicella</taxon>
    </lineage>
</organism>
<dbReference type="GO" id="GO:0016810">
    <property type="term" value="F:hydrolase activity, acting on carbon-nitrogen (but not peptide) bonds"/>
    <property type="evidence" value="ECO:0007669"/>
    <property type="project" value="InterPro"/>
</dbReference>
<name>A0AAD1D5I5_SPHMI</name>
<sequence>MTMLITGATILDAVSDKPIEGQAILIEGKRIKAIGRRDELPVPADATVIDATGKYVIPGLMNANVHLLCDIRPETLLRYEGRYEDLIAESAQVALKSGQTTVFDTWGPRRALMATRDAINDGKVIGSRVFCAGNVIGFDGPYSPDFGATHATVLSTRFVNRINATWVENTGRHLMWLTPKQVAEELRTYIEKGIDFIKYAANEHGAQSLGAFISFSERVQRTIVDEAHRAGITAQSHAMSVEGLHMSVMAGCDLITHCNITGPTEIPDETIELMVKQDCGAVIFPWSEKGLQWMRDNMDDGTWTTVKSTDNNARNLIKAGARIMLANDGAILPKDLLAEPAISKGWVGAPEEMNFGLLATGHFVWLEAMEEKCLAPMEMLRAATRNIAVAYKKDADLGTLEAGKFADLVILDKNPLESAKNYRAIGRVVKEGAVVDIDALPLNRILTRELDPAAPEEADYKHFAHKGQRFPMCTACAIVAH</sequence>
<evidence type="ECO:0000313" key="4">
    <source>
        <dbReference type="Proteomes" id="UP000275727"/>
    </source>
</evidence>
<dbReference type="SUPFAM" id="SSF51556">
    <property type="entry name" value="Metallo-dependent hydrolases"/>
    <property type="match status" value="1"/>
</dbReference>
<dbReference type="InterPro" id="IPR032466">
    <property type="entry name" value="Metal_Hydrolase"/>
</dbReference>
<dbReference type="Proteomes" id="UP000275727">
    <property type="component" value="Chromosome"/>
</dbReference>
<dbReference type="EMBL" id="AP018711">
    <property type="protein sequence ID" value="BBE34208.1"/>
    <property type="molecule type" value="Genomic_DNA"/>
</dbReference>
<evidence type="ECO:0000259" key="1">
    <source>
        <dbReference type="Pfam" id="PF01979"/>
    </source>
</evidence>
<dbReference type="Pfam" id="PF01979">
    <property type="entry name" value="Amidohydro_1"/>
    <property type="match status" value="1"/>
</dbReference>
<protein>
    <submittedName>
        <fullName evidence="3">Imidazolonepropionase-like amidohydrolase</fullName>
    </submittedName>
    <submittedName>
        <fullName evidence="2">Xaa-Pro dipeptidase</fullName>
    </submittedName>
</protein>
<dbReference type="AlphaFoldDB" id="A0AAD1D5I5"/>
<dbReference type="Gene3D" id="3.20.20.140">
    <property type="entry name" value="Metal-dependent hydrolases"/>
    <property type="match status" value="1"/>
</dbReference>
<dbReference type="SUPFAM" id="SSF51338">
    <property type="entry name" value="Composite domain of metallo-dependent hydrolases"/>
    <property type="match status" value="1"/>
</dbReference>
<dbReference type="KEGG" id="smic:SmB9_18660"/>
<feature type="domain" description="Amidohydrolase-related" evidence="1">
    <location>
        <begin position="55"/>
        <end position="432"/>
    </location>
</feature>
<keyword evidence="5" id="KW-1185">Reference proteome</keyword>
<accession>A0AAD1D5I5</accession>
<dbReference type="EMBL" id="RBWX01000007">
    <property type="protein sequence ID" value="RKS91240.1"/>
    <property type="molecule type" value="Genomic_DNA"/>
</dbReference>
<dbReference type="PANTHER" id="PTHR43135">
    <property type="entry name" value="ALPHA-D-RIBOSE 1-METHYLPHOSPHONATE 5-TRIPHOSPHATE DIPHOSPHATASE"/>
    <property type="match status" value="1"/>
</dbReference>
<dbReference type="RefSeq" id="WP_160119154.1">
    <property type="nucleotide sequence ID" value="NZ_AP018711.1"/>
</dbReference>
<dbReference type="InterPro" id="IPR051781">
    <property type="entry name" value="Metallo-dep_Hydrolase"/>
</dbReference>
<dbReference type="PANTHER" id="PTHR43135:SF3">
    <property type="entry name" value="ALPHA-D-RIBOSE 1-METHYLPHOSPHONATE 5-TRIPHOSPHATE DIPHOSPHATASE"/>
    <property type="match status" value="1"/>
</dbReference>
<dbReference type="InterPro" id="IPR011059">
    <property type="entry name" value="Metal-dep_hydrolase_composite"/>
</dbReference>
<gene>
    <name evidence="3" type="ORF">DFR51_0797</name>
    <name evidence="2" type="ORF">SmB9_18660</name>
</gene>
<proteinExistence type="predicted"/>
<evidence type="ECO:0000313" key="3">
    <source>
        <dbReference type="EMBL" id="RKS91240.1"/>
    </source>
</evidence>
<dbReference type="Proteomes" id="UP000276029">
    <property type="component" value="Unassembled WGS sequence"/>
</dbReference>
<dbReference type="InterPro" id="IPR006680">
    <property type="entry name" value="Amidohydro-rel"/>
</dbReference>